<evidence type="ECO:0000313" key="3">
    <source>
        <dbReference type="Proteomes" id="UP001501470"/>
    </source>
</evidence>
<keyword evidence="3" id="KW-1185">Reference proteome</keyword>
<gene>
    <name evidence="2" type="ORF">GCM10009827_067780</name>
</gene>
<dbReference type="Proteomes" id="UP001501470">
    <property type="component" value="Unassembled WGS sequence"/>
</dbReference>
<reference evidence="3" key="1">
    <citation type="journal article" date="2019" name="Int. J. Syst. Evol. Microbiol.">
        <title>The Global Catalogue of Microorganisms (GCM) 10K type strain sequencing project: providing services to taxonomists for standard genome sequencing and annotation.</title>
        <authorList>
            <consortium name="The Broad Institute Genomics Platform"/>
            <consortium name="The Broad Institute Genome Sequencing Center for Infectious Disease"/>
            <person name="Wu L."/>
            <person name="Ma J."/>
        </authorList>
    </citation>
    <scope>NUCLEOTIDE SEQUENCE [LARGE SCALE GENOMIC DNA]</scope>
    <source>
        <strain evidence="3">JCM 15933</strain>
    </source>
</reference>
<name>A0ABP4M7C0_9ACTN</name>
<feature type="region of interest" description="Disordered" evidence="1">
    <location>
        <begin position="1"/>
        <end position="26"/>
    </location>
</feature>
<dbReference type="EMBL" id="BAAAQD010000015">
    <property type="protein sequence ID" value="GAA1539007.1"/>
    <property type="molecule type" value="Genomic_DNA"/>
</dbReference>
<sequence length="93" mass="9912">MHALRLPAASTAATMPTPARRSGLRPVAEREEVCAGWSGDSSAGTLGSPSVRSCEVECWFMLWESSRSVDIRPSTAIGLSDLVGMKVRSGFQT</sequence>
<evidence type="ECO:0000256" key="1">
    <source>
        <dbReference type="SAM" id="MobiDB-lite"/>
    </source>
</evidence>
<accession>A0ABP4M7C0</accession>
<feature type="compositionally biased region" description="Low complexity" evidence="1">
    <location>
        <begin position="7"/>
        <end position="19"/>
    </location>
</feature>
<proteinExistence type="predicted"/>
<evidence type="ECO:0000313" key="2">
    <source>
        <dbReference type="EMBL" id="GAA1539007.1"/>
    </source>
</evidence>
<protein>
    <submittedName>
        <fullName evidence="2">Uncharacterized protein</fullName>
    </submittedName>
</protein>
<comment type="caution">
    <text evidence="2">The sequence shown here is derived from an EMBL/GenBank/DDBJ whole genome shotgun (WGS) entry which is preliminary data.</text>
</comment>
<organism evidence="2 3">
    <name type="scientific">Dactylosporangium maewongense</name>
    <dbReference type="NCBI Taxonomy" id="634393"/>
    <lineage>
        <taxon>Bacteria</taxon>
        <taxon>Bacillati</taxon>
        <taxon>Actinomycetota</taxon>
        <taxon>Actinomycetes</taxon>
        <taxon>Micromonosporales</taxon>
        <taxon>Micromonosporaceae</taxon>
        <taxon>Dactylosporangium</taxon>
    </lineage>
</organism>